<dbReference type="RefSeq" id="WP_029093413.1">
    <property type="nucleotide sequence ID" value="NZ_PDDX01000001.1"/>
</dbReference>
<sequence>MKATRTVLSLLCGLCLSGSVMAAGGLDQDRPLVATTDIVPFKEGPLGVTEVGAYSGIFPLTAIIYKANHDISKVKVTVLPKGEKGVTISYDVGPQALNTHNGIPVFGLYPDYVNKVKIDWTEGGKPQTYTWSIYAPPVSLPVTAGQTSILPNVEPVKVDKSLANRLYLFNHIVGTPKNGHVMHVKGGAANWDYTSINWISDTNGDVRWYMNIDKLRNPTDITRIGSMMSFHQTGDGNMIFGQGQRYFKYDFLGRVLSEKRLPKGFIDFSHEIIETPNDTYLLRVAKEDYPLKDNYTINTVRDHILEVDKNGNTVDYWDLNTILDPFRDNVILAMDQGAVCLSVDEASSGKTITKEELARLPFGDVTGSGPGRNWAHVNSISYDPRDDSIILSSRHQSAVIKIGRDKQVKWIISDPTGWKGELAKKVLTPVDKSGKKLTCENHQCEGDFDWTWTQHTAYLVPSKSTNGKSIVSVFDNGDARGMEQPALPTMKYSRGVEYTVDEKNMTVQQNWEYGKERGFEWYSPITSVTQFRPETKTMFMYSATAGMSGTTPLTSVLNEVKDGTQDVMLELKVHSNRATMLGYRASIIDPTVMFKK</sequence>
<dbReference type="AlphaFoldDB" id="A0A2C6BVP2"/>
<name>A0A2C6BVP2_9GAMM</name>
<dbReference type="OrthoDB" id="304912at2"/>
<dbReference type="InterPro" id="IPR035391">
    <property type="entry name" value="Arylsulfotran_N"/>
</dbReference>
<keyword evidence="1" id="KW-0732">Signal</keyword>
<dbReference type="PANTHER" id="PTHR35340:SF10">
    <property type="entry name" value="CYTOPLASMIC PROTEIN"/>
    <property type="match status" value="1"/>
</dbReference>
<gene>
    <name evidence="3" type="ORF">CRN84_02120</name>
</gene>
<dbReference type="Gene3D" id="2.60.40.3100">
    <property type="entry name" value="Arylsulphate sulphotransferase monomer, N-terminal domain"/>
    <property type="match status" value="1"/>
</dbReference>
<dbReference type="InterPro" id="IPR038477">
    <property type="entry name" value="ASST_N_sf"/>
</dbReference>
<feature type="chain" id="PRO_5012067131" evidence="1">
    <location>
        <begin position="23"/>
        <end position="596"/>
    </location>
</feature>
<dbReference type="Proteomes" id="UP000224974">
    <property type="component" value="Unassembled WGS sequence"/>
</dbReference>
<reference evidence="4" key="1">
    <citation type="submission" date="2017-09" db="EMBL/GenBank/DDBJ databases">
        <title>FDA dAtabase for Regulatory Grade micrObial Sequences (FDA-ARGOS): Supporting development and validation of Infectious Disease Dx tests.</title>
        <authorList>
            <person name="Minogue T."/>
            <person name="Wolcott M."/>
            <person name="Wasieloski L."/>
            <person name="Aguilar W."/>
            <person name="Moore D."/>
            <person name="Tallon L."/>
            <person name="Sadzewicz L."/>
            <person name="Ott S."/>
            <person name="Zhao X."/>
            <person name="Nagaraj S."/>
            <person name="Vavikolanu K."/>
            <person name="Aluvathingal J."/>
            <person name="Nadendla S."/>
            <person name="Sichtig H."/>
        </authorList>
    </citation>
    <scope>NUCLEOTIDE SEQUENCE [LARGE SCALE GENOMIC DNA]</scope>
    <source>
        <strain evidence="4">FDAARGOS_387</strain>
    </source>
</reference>
<protein>
    <submittedName>
        <fullName evidence="3">Aryl-sulfate sulfotransferase</fullName>
    </submittedName>
</protein>
<proteinExistence type="predicted"/>
<dbReference type="InterPro" id="IPR053143">
    <property type="entry name" value="Arylsulfate_ST"/>
</dbReference>
<evidence type="ECO:0000313" key="3">
    <source>
        <dbReference type="EMBL" id="PHI28220.1"/>
    </source>
</evidence>
<feature type="signal peptide" evidence="1">
    <location>
        <begin position="1"/>
        <end position="22"/>
    </location>
</feature>
<evidence type="ECO:0000313" key="4">
    <source>
        <dbReference type="Proteomes" id="UP000224974"/>
    </source>
</evidence>
<dbReference type="InterPro" id="IPR010262">
    <property type="entry name" value="Arylsulfotransferase_bact"/>
</dbReference>
<dbReference type="Pfam" id="PF17425">
    <property type="entry name" value="Arylsulfotran_N"/>
    <property type="match status" value="1"/>
</dbReference>
<dbReference type="Pfam" id="PF05935">
    <property type="entry name" value="Arylsulfotrans"/>
    <property type="match status" value="1"/>
</dbReference>
<dbReference type="PANTHER" id="PTHR35340">
    <property type="entry name" value="PQQ ENZYME REPEAT PROTEIN-RELATED"/>
    <property type="match status" value="1"/>
</dbReference>
<dbReference type="GO" id="GO:0004062">
    <property type="term" value="F:aryl sulfotransferase activity"/>
    <property type="evidence" value="ECO:0007669"/>
    <property type="project" value="InterPro"/>
</dbReference>
<dbReference type="EMBL" id="PDDX01000001">
    <property type="protein sequence ID" value="PHI28220.1"/>
    <property type="molecule type" value="Genomic_DNA"/>
</dbReference>
<feature type="domain" description="Arylsulfotransferase N-terminal" evidence="2">
    <location>
        <begin position="52"/>
        <end position="136"/>
    </location>
</feature>
<dbReference type="STRING" id="1111728.GCA_000427805_02733"/>
<accession>A0A2C6BVP2</accession>
<keyword evidence="4" id="KW-1185">Reference proteome</keyword>
<keyword evidence="3" id="KW-0808">Transferase</keyword>
<evidence type="ECO:0000259" key="2">
    <source>
        <dbReference type="Pfam" id="PF17425"/>
    </source>
</evidence>
<evidence type="ECO:0000256" key="1">
    <source>
        <dbReference type="SAM" id="SignalP"/>
    </source>
</evidence>
<organism evidence="3 4">
    <name type="scientific">Budvicia aquatica</name>
    <dbReference type="NCBI Taxonomy" id="82979"/>
    <lineage>
        <taxon>Bacteria</taxon>
        <taxon>Pseudomonadati</taxon>
        <taxon>Pseudomonadota</taxon>
        <taxon>Gammaproteobacteria</taxon>
        <taxon>Enterobacterales</taxon>
        <taxon>Budviciaceae</taxon>
        <taxon>Budvicia</taxon>
    </lineage>
</organism>
<comment type="caution">
    <text evidence="3">The sequence shown here is derived from an EMBL/GenBank/DDBJ whole genome shotgun (WGS) entry which is preliminary data.</text>
</comment>